<feature type="transmembrane region" description="Helical" evidence="2">
    <location>
        <begin position="152"/>
        <end position="174"/>
    </location>
</feature>
<gene>
    <name evidence="3" type="ORF">DB32_008327</name>
</gene>
<evidence type="ECO:0000313" key="4">
    <source>
        <dbReference type="Proteomes" id="UP000034883"/>
    </source>
</evidence>
<dbReference type="Proteomes" id="UP000034883">
    <property type="component" value="Chromosome"/>
</dbReference>
<dbReference type="KEGG" id="samy:DB32_008327"/>
<feature type="compositionally biased region" description="Basic and acidic residues" evidence="1">
    <location>
        <begin position="197"/>
        <end position="213"/>
    </location>
</feature>
<dbReference type="SUPFAM" id="SSF48452">
    <property type="entry name" value="TPR-like"/>
    <property type="match status" value="1"/>
</dbReference>
<reference evidence="3 4" key="1">
    <citation type="submission" date="2015-03" db="EMBL/GenBank/DDBJ databases">
        <title>Genome assembly of Sandaracinus amylolyticus DSM 53668.</title>
        <authorList>
            <person name="Sharma G."/>
            <person name="Subramanian S."/>
        </authorList>
    </citation>
    <scope>NUCLEOTIDE SEQUENCE [LARGE SCALE GENOMIC DNA]</scope>
    <source>
        <strain evidence="3 4">DSM 53668</strain>
    </source>
</reference>
<protein>
    <recommendedName>
        <fullName evidence="5">Tetratricopeptide repeat protein</fullName>
    </recommendedName>
</protein>
<feature type="compositionally biased region" description="Basic and acidic residues" evidence="1">
    <location>
        <begin position="86"/>
        <end position="121"/>
    </location>
</feature>
<feature type="region of interest" description="Disordered" evidence="1">
    <location>
        <begin position="1"/>
        <end position="21"/>
    </location>
</feature>
<dbReference type="STRING" id="927083.DB32_008327"/>
<keyword evidence="2" id="KW-0472">Membrane</keyword>
<name>A0A0F6YML6_9BACT</name>
<accession>A0A0F6YML6</accession>
<sequence length="332" mass="36441">MKPTDRGNGTPSPERSTVEGWVDVARRGDPDAAETRRARMLVASHREAKLESTLMSDFDAARAPREGDEKIVDDVVAKVMAARMRRSSERLRPPSAADRLRVETERAEAEARRRAEEERALAEGPRVANAIATPGPQQALQIERKPLRGVGIARVAGTLSAGIALGALIAFVAVEGFGVRIAPDPDHGTAPRSAAIDARREPREAPPPPRDPREVAVEDALAILEVESGDHASSRRLEGARRLIERGELARATRVLRSISRRWPRRSEANAATLALGHVYLALGWPRSAERVWSRWVRQHPHERHALEIRARLAELATIDTSAIGESDDDGR</sequence>
<evidence type="ECO:0008006" key="5">
    <source>
        <dbReference type="Google" id="ProtNLM"/>
    </source>
</evidence>
<dbReference type="InterPro" id="IPR011990">
    <property type="entry name" value="TPR-like_helical_dom_sf"/>
</dbReference>
<evidence type="ECO:0000313" key="3">
    <source>
        <dbReference type="EMBL" id="AKF11178.1"/>
    </source>
</evidence>
<dbReference type="RefSeq" id="WP_053238071.1">
    <property type="nucleotide sequence ID" value="NZ_CP011125.1"/>
</dbReference>
<dbReference type="Gene3D" id="1.25.40.10">
    <property type="entry name" value="Tetratricopeptide repeat domain"/>
    <property type="match status" value="1"/>
</dbReference>
<keyword evidence="2" id="KW-0812">Transmembrane</keyword>
<dbReference type="EMBL" id="CP011125">
    <property type="protein sequence ID" value="AKF11178.1"/>
    <property type="molecule type" value="Genomic_DNA"/>
</dbReference>
<evidence type="ECO:0000256" key="1">
    <source>
        <dbReference type="SAM" id="MobiDB-lite"/>
    </source>
</evidence>
<proteinExistence type="predicted"/>
<keyword evidence="2" id="KW-1133">Transmembrane helix</keyword>
<feature type="region of interest" description="Disordered" evidence="1">
    <location>
        <begin position="184"/>
        <end position="213"/>
    </location>
</feature>
<evidence type="ECO:0000256" key="2">
    <source>
        <dbReference type="SAM" id="Phobius"/>
    </source>
</evidence>
<keyword evidence="4" id="KW-1185">Reference proteome</keyword>
<feature type="region of interest" description="Disordered" evidence="1">
    <location>
        <begin position="84"/>
        <end position="121"/>
    </location>
</feature>
<organism evidence="3 4">
    <name type="scientific">Sandaracinus amylolyticus</name>
    <dbReference type="NCBI Taxonomy" id="927083"/>
    <lineage>
        <taxon>Bacteria</taxon>
        <taxon>Pseudomonadati</taxon>
        <taxon>Myxococcota</taxon>
        <taxon>Polyangia</taxon>
        <taxon>Polyangiales</taxon>
        <taxon>Sandaracinaceae</taxon>
        <taxon>Sandaracinus</taxon>
    </lineage>
</organism>
<dbReference type="AlphaFoldDB" id="A0A0F6YML6"/>